<evidence type="ECO:0000256" key="1">
    <source>
        <dbReference type="ARBA" id="ARBA00001182"/>
    </source>
</evidence>
<dbReference type="Gene3D" id="1.20.1150.12">
    <property type="entry name" value="Endoplasmic reticulum resident protein 29, C-terminal domain"/>
    <property type="match status" value="1"/>
</dbReference>
<keyword evidence="4 10" id="KW-0732">Signal</keyword>
<evidence type="ECO:0000313" key="13">
    <source>
        <dbReference type="Proteomes" id="UP000827284"/>
    </source>
</evidence>
<dbReference type="PROSITE" id="PS51352">
    <property type="entry name" value="THIOREDOXIN_2"/>
    <property type="match status" value="2"/>
</dbReference>
<dbReference type="GO" id="GO:0006457">
    <property type="term" value="P:protein folding"/>
    <property type="evidence" value="ECO:0007669"/>
    <property type="project" value="TreeGrafter"/>
</dbReference>
<feature type="domain" description="Thioredoxin" evidence="11">
    <location>
        <begin position="6"/>
        <end position="133"/>
    </location>
</feature>
<keyword evidence="8" id="KW-0676">Redox-active center</keyword>
<dbReference type="Gene3D" id="3.40.30.10">
    <property type="entry name" value="Glutaredoxin"/>
    <property type="match status" value="2"/>
</dbReference>
<evidence type="ECO:0000256" key="8">
    <source>
        <dbReference type="ARBA" id="ARBA00023284"/>
    </source>
</evidence>
<dbReference type="Pfam" id="PF00085">
    <property type="entry name" value="Thioredoxin"/>
    <property type="match status" value="2"/>
</dbReference>
<evidence type="ECO:0000256" key="6">
    <source>
        <dbReference type="ARBA" id="ARBA00023157"/>
    </source>
</evidence>
<dbReference type="NCBIfam" id="TIGR01126">
    <property type="entry name" value="pdi_dom"/>
    <property type="match status" value="2"/>
</dbReference>
<dbReference type="InterPro" id="IPR013766">
    <property type="entry name" value="Thioredoxin_domain"/>
</dbReference>
<keyword evidence="7" id="KW-0413">Isomerase</keyword>
<evidence type="ECO:0000256" key="10">
    <source>
        <dbReference type="SAM" id="SignalP"/>
    </source>
</evidence>
<dbReference type="SUPFAM" id="SSF52833">
    <property type="entry name" value="Thioredoxin-like"/>
    <property type="match status" value="2"/>
</dbReference>
<comment type="similarity">
    <text evidence="2 9">Belongs to the protein disulfide isomerase family.</text>
</comment>
<evidence type="ECO:0000256" key="3">
    <source>
        <dbReference type="ARBA" id="ARBA00012723"/>
    </source>
</evidence>
<dbReference type="InterPro" id="IPR005788">
    <property type="entry name" value="PDI_thioredoxin-like_dom"/>
</dbReference>
<feature type="domain" description="Thioredoxin" evidence="11">
    <location>
        <begin position="136"/>
        <end position="251"/>
    </location>
</feature>
<dbReference type="GO" id="GO:0003756">
    <property type="term" value="F:protein disulfide isomerase activity"/>
    <property type="evidence" value="ECO:0007669"/>
    <property type="project" value="UniProtKB-EC"/>
</dbReference>
<dbReference type="PANTHER" id="PTHR45672:SF11">
    <property type="entry name" value="PROTEIN DISULFIDE-ISOMERASE C17H9.14C"/>
    <property type="match status" value="1"/>
</dbReference>
<dbReference type="AlphaFoldDB" id="A0A9P3LS73"/>
<name>A0A9P3LS73_9FUNG</name>
<comment type="catalytic activity">
    <reaction evidence="1">
        <text>Catalyzes the rearrangement of -S-S- bonds in proteins.</text>
        <dbReference type="EC" id="5.3.4.1"/>
    </reaction>
</comment>
<dbReference type="EMBL" id="BQFW01000002">
    <property type="protein sequence ID" value="GJJ68726.1"/>
    <property type="molecule type" value="Genomic_DNA"/>
</dbReference>
<evidence type="ECO:0000256" key="2">
    <source>
        <dbReference type="ARBA" id="ARBA00006347"/>
    </source>
</evidence>
<protein>
    <recommendedName>
        <fullName evidence="3">protein disulfide-isomerase</fullName>
        <ecNumber evidence="3">5.3.4.1</ecNumber>
    </recommendedName>
</protein>
<keyword evidence="5" id="KW-0677">Repeat</keyword>
<accession>A0A9P3LS73</accession>
<dbReference type="InterPro" id="IPR036249">
    <property type="entry name" value="Thioredoxin-like_sf"/>
</dbReference>
<dbReference type="InterPro" id="IPR036356">
    <property type="entry name" value="ERp29_C_sf"/>
</dbReference>
<evidence type="ECO:0000256" key="4">
    <source>
        <dbReference type="ARBA" id="ARBA00022729"/>
    </source>
</evidence>
<dbReference type="GO" id="GO:0005783">
    <property type="term" value="C:endoplasmic reticulum"/>
    <property type="evidence" value="ECO:0007669"/>
    <property type="project" value="InterPro"/>
</dbReference>
<keyword evidence="13" id="KW-1185">Reference proteome</keyword>
<dbReference type="InterPro" id="IPR051063">
    <property type="entry name" value="PDI"/>
</dbReference>
<dbReference type="EC" id="5.3.4.1" evidence="3"/>
<keyword evidence="6" id="KW-1015">Disulfide bond</keyword>
<evidence type="ECO:0000313" key="12">
    <source>
        <dbReference type="EMBL" id="GJJ68726.1"/>
    </source>
</evidence>
<gene>
    <name evidence="12" type="ORF">EMPS_01072</name>
</gene>
<feature type="signal peptide" evidence="10">
    <location>
        <begin position="1"/>
        <end position="23"/>
    </location>
</feature>
<proteinExistence type="inferred from homology"/>
<dbReference type="CDD" id="cd02998">
    <property type="entry name" value="PDI_a_ERp38"/>
    <property type="match status" value="2"/>
</dbReference>
<evidence type="ECO:0000256" key="5">
    <source>
        <dbReference type="ARBA" id="ARBA00022737"/>
    </source>
</evidence>
<dbReference type="PANTHER" id="PTHR45672">
    <property type="entry name" value="PROTEIN DISULFIDE-ISOMERASE C17H9.14C-RELATED"/>
    <property type="match status" value="1"/>
</dbReference>
<dbReference type="OrthoDB" id="10264505at2759"/>
<dbReference type="PROSITE" id="PS00194">
    <property type="entry name" value="THIOREDOXIN_1"/>
    <property type="match status" value="2"/>
</dbReference>
<dbReference type="PRINTS" id="PR00421">
    <property type="entry name" value="THIOREDOXIN"/>
</dbReference>
<reference evidence="12" key="1">
    <citation type="submission" date="2021-11" db="EMBL/GenBank/DDBJ databases">
        <authorList>
            <person name="Herlambang A."/>
            <person name="Guo Y."/>
            <person name="Takashima Y."/>
            <person name="Nishizawa T."/>
        </authorList>
    </citation>
    <scope>NUCLEOTIDE SEQUENCE</scope>
    <source>
        <strain evidence="12">E1425</strain>
    </source>
</reference>
<organism evidence="12 13">
    <name type="scientific">Entomortierella parvispora</name>
    <dbReference type="NCBI Taxonomy" id="205924"/>
    <lineage>
        <taxon>Eukaryota</taxon>
        <taxon>Fungi</taxon>
        <taxon>Fungi incertae sedis</taxon>
        <taxon>Mucoromycota</taxon>
        <taxon>Mortierellomycotina</taxon>
        <taxon>Mortierellomycetes</taxon>
        <taxon>Mortierellales</taxon>
        <taxon>Mortierellaceae</taxon>
        <taxon>Entomortierella</taxon>
    </lineage>
</organism>
<feature type="chain" id="PRO_5040180549" description="protein disulfide-isomerase" evidence="10">
    <location>
        <begin position="24"/>
        <end position="371"/>
    </location>
</feature>
<dbReference type="Proteomes" id="UP000827284">
    <property type="component" value="Unassembled WGS sequence"/>
</dbReference>
<evidence type="ECO:0000259" key="11">
    <source>
        <dbReference type="PROSITE" id="PS51352"/>
    </source>
</evidence>
<dbReference type="Pfam" id="PF07749">
    <property type="entry name" value="ERp29"/>
    <property type="match status" value="1"/>
</dbReference>
<comment type="caution">
    <text evidence="12">The sequence shown here is derived from an EMBL/GenBank/DDBJ whole genome shotgun (WGS) entry which is preliminary data.</text>
</comment>
<dbReference type="FunFam" id="3.40.30.10:FF:000032">
    <property type="entry name" value="Protein disulfide-isomerase A6 homolog"/>
    <property type="match status" value="1"/>
</dbReference>
<sequence length="371" mass="40071">MLGKNILFGAFAILASLAATVAADNVLALTPDDFDKTIGSTPALVEFYAPWCGHCKSLAPVYEELGQAFAGKNDKVLIAKVDADAHRKLGSRFHVTGFPTIKWFPNGVNGNSEDYQGGRDLDSLADFVSKQSGVKSSIVKVNPSVTVLTDATFDSKVLNSGKSALVEFYAPWCGHCKNLAPTYEKVAQDFLNEENVLIANLDATVEKKVAQKYGVTGYPTIKFFAPDGTVEDYLGGRTQQEFIDFMNKKAGTQRVAGGLLSAEVGRIPELDTLAQKFVATQNQSEKKTLSTQGIELAATLSTDNASAKYYGRFFEKALATPTFPTTEAARLAKIIQGKSVNRARLDDFSIRHNIISVFAEATTAPSGKDEL</sequence>
<dbReference type="InterPro" id="IPR011679">
    <property type="entry name" value="ERp29_C"/>
</dbReference>
<reference evidence="12" key="2">
    <citation type="journal article" date="2022" name="Microbiol. Resour. Announc.">
        <title>Whole-Genome Sequence of Entomortierella parvispora E1425, a Mucoromycotan Fungus Associated with Burkholderiaceae-Related Endosymbiotic Bacteria.</title>
        <authorList>
            <person name="Herlambang A."/>
            <person name="Guo Y."/>
            <person name="Takashima Y."/>
            <person name="Narisawa K."/>
            <person name="Ohta H."/>
            <person name="Nishizawa T."/>
        </authorList>
    </citation>
    <scope>NUCLEOTIDE SEQUENCE</scope>
    <source>
        <strain evidence="12">E1425</strain>
    </source>
</reference>
<dbReference type="SUPFAM" id="SSF47933">
    <property type="entry name" value="ERP29 C domain-like"/>
    <property type="match status" value="1"/>
</dbReference>
<evidence type="ECO:0000256" key="7">
    <source>
        <dbReference type="ARBA" id="ARBA00023235"/>
    </source>
</evidence>
<dbReference type="InterPro" id="IPR017937">
    <property type="entry name" value="Thioredoxin_CS"/>
</dbReference>
<evidence type="ECO:0000256" key="9">
    <source>
        <dbReference type="RuleBase" id="RU004208"/>
    </source>
</evidence>